<dbReference type="Proteomes" id="UP000323506">
    <property type="component" value="Chromosome A07"/>
</dbReference>
<protein>
    <submittedName>
        <fullName evidence="1">Uncharacterized protein</fullName>
    </submittedName>
</protein>
<evidence type="ECO:0000313" key="2">
    <source>
        <dbReference type="Proteomes" id="UP000323506"/>
    </source>
</evidence>
<evidence type="ECO:0000313" key="1">
    <source>
        <dbReference type="EMBL" id="TYH10143.1"/>
    </source>
</evidence>
<proteinExistence type="predicted"/>
<dbReference type="EMBL" id="CM017694">
    <property type="protein sequence ID" value="TYH10143.1"/>
    <property type="molecule type" value="Genomic_DNA"/>
</dbReference>
<dbReference type="AlphaFoldDB" id="A0A5D2FXF6"/>
<accession>A0A5D2FXF6</accession>
<keyword evidence="2" id="KW-1185">Reference proteome</keyword>
<organism evidence="1 2">
    <name type="scientific">Gossypium darwinii</name>
    <name type="common">Darwin's cotton</name>
    <name type="synonym">Gossypium barbadense var. darwinii</name>
    <dbReference type="NCBI Taxonomy" id="34276"/>
    <lineage>
        <taxon>Eukaryota</taxon>
        <taxon>Viridiplantae</taxon>
        <taxon>Streptophyta</taxon>
        <taxon>Embryophyta</taxon>
        <taxon>Tracheophyta</taxon>
        <taxon>Spermatophyta</taxon>
        <taxon>Magnoliopsida</taxon>
        <taxon>eudicotyledons</taxon>
        <taxon>Gunneridae</taxon>
        <taxon>Pentapetalae</taxon>
        <taxon>rosids</taxon>
        <taxon>malvids</taxon>
        <taxon>Malvales</taxon>
        <taxon>Malvaceae</taxon>
        <taxon>Malvoideae</taxon>
        <taxon>Gossypium</taxon>
    </lineage>
</organism>
<reference evidence="1 2" key="1">
    <citation type="submission" date="2019-06" db="EMBL/GenBank/DDBJ databases">
        <title>WGS assembly of Gossypium darwinii.</title>
        <authorList>
            <person name="Chen Z.J."/>
            <person name="Sreedasyam A."/>
            <person name="Ando A."/>
            <person name="Song Q."/>
            <person name="De L."/>
            <person name="Hulse-Kemp A."/>
            <person name="Ding M."/>
            <person name="Ye W."/>
            <person name="Kirkbride R."/>
            <person name="Jenkins J."/>
            <person name="Plott C."/>
            <person name="Lovell J."/>
            <person name="Lin Y.-M."/>
            <person name="Vaughn R."/>
            <person name="Liu B."/>
            <person name="Li W."/>
            <person name="Simpson S."/>
            <person name="Scheffler B."/>
            <person name="Saski C."/>
            <person name="Grover C."/>
            <person name="Hu G."/>
            <person name="Conover J."/>
            <person name="Carlson J."/>
            <person name="Shu S."/>
            <person name="Boston L."/>
            <person name="Williams M."/>
            <person name="Peterson D."/>
            <person name="Mcgee K."/>
            <person name="Jones D."/>
            <person name="Wendel J."/>
            <person name="Stelly D."/>
            <person name="Grimwood J."/>
            <person name="Schmutz J."/>
        </authorList>
    </citation>
    <scope>NUCLEOTIDE SEQUENCE [LARGE SCALE GENOMIC DNA]</scope>
    <source>
        <strain evidence="1">1808015.09</strain>
    </source>
</reference>
<sequence length="173" mass="19382">MVACLLQTRIRPWHRLEVLVTDRAMTHLASLDSSRLSVFRSRLVDKVVRSLSVVLGGASTLQWWPRWRAHLALRHTVGPTDEPALHCAHFMSLMPPIIDSQIGTHDFRCYDASRPHSSGHGFRPYIRSNDVDLIASQNNGPSANLVGLEATSNTPVQNLGVLWRTKPRAYVTV</sequence>
<name>A0A5D2FXF6_GOSDA</name>
<gene>
    <name evidence="1" type="ORF">ES288_A07G155400v1</name>
</gene>